<sequence length="377" mass="42205">MDTRIEGIAVCKGLESLSIKSSADLTDSSLMGISLGCPRLAKFHIQRCKKVTEMGMKFLTCVLRKTLVDHSLGVLLNNGLVHNDFDLNEFVEDESMTNGLNNGYNIFSTSTKRHVDSYDRVKNKKCKYSSELQCNGSGFLHKSWDRSRPKPSDGAFGLLSLARYPELVKMKLDCGDVIGTSEYFHSVTYYCSFDCWWISFLTDIQGHSLPEMGIWGTLYYNVGHLGRNKGNFRLPVAVRDSGPLKNHGSFSVTPKILHWSSALGELASFVINKNGLFNTNVDSRRLFSWDNPSAKGHAMLEVASTSSVLIRKCGLPCHQALIPVASMHPCRALVSADKFISFQICDVQPLHFAPYLVPRTTDFPVDFIRLENINRIF</sequence>
<keyword evidence="2" id="KW-1185">Reference proteome</keyword>
<comment type="caution">
    <text evidence="1">The sequence shown here is derived from an EMBL/GenBank/DDBJ whole genome shotgun (WGS) entry which is preliminary data.</text>
</comment>
<dbReference type="SUPFAM" id="SSF52047">
    <property type="entry name" value="RNI-like"/>
    <property type="match status" value="1"/>
</dbReference>
<dbReference type="Gene3D" id="3.80.10.10">
    <property type="entry name" value="Ribonuclease Inhibitor"/>
    <property type="match status" value="1"/>
</dbReference>
<proteinExistence type="predicted"/>
<organism evidence="1 2">
    <name type="scientific">Coptis chinensis</name>
    <dbReference type="NCBI Taxonomy" id="261450"/>
    <lineage>
        <taxon>Eukaryota</taxon>
        <taxon>Viridiplantae</taxon>
        <taxon>Streptophyta</taxon>
        <taxon>Embryophyta</taxon>
        <taxon>Tracheophyta</taxon>
        <taxon>Spermatophyta</taxon>
        <taxon>Magnoliopsida</taxon>
        <taxon>Ranunculales</taxon>
        <taxon>Ranunculaceae</taxon>
        <taxon>Coptidoideae</taxon>
        <taxon>Coptis</taxon>
    </lineage>
</organism>
<protein>
    <recommendedName>
        <fullName evidence="3">F-box protein</fullName>
    </recommendedName>
</protein>
<dbReference type="Proteomes" id="UP000631114">
    <property type="component" value="Unassembled WGS sequence"/>
</dbReference>
<gene>
    <name evidence="1" type="ORF">IFM89_031111</name>
</gene>
<dbReference type="InterPro" id="IPR032675">
    <property type="entry name" value="LRR_dom_sf"/>
</dbReference>
<dbReference type="AlphaFoldDB" id="A0A835ISM9"/>
<name>A0A835ISM9_9MAGN</name>
<accession>A0A835ISM9</accession>
<evidence type="ECO:0008006" key="3">
    <source>
        <dbReference type="Google" id="ProtNLM"/>
    </source>
</evidence>
<evidence type="ECO:0000313" key="2">
    <source>
        <dbReference type="Proteomes" id="UP000631114"/>
    </source>
</evidence>
<reference evidence="1 2" key="1">
    <citation type="submission" date="2020-10" db="EMBL/GenBank/DDBJ databases">
        <title>The Coptis chinensis genome and diversification of protoberbering-type alkaloids.</title>
        <authorList>
            <person name="Wang B."/>
            <person name="Shu S."/>
            <person name="Song C."/>
            <person name="Liu Y."/>
        </authorList>
    </citation>
    <scope>NUCLEOTIDE SEQUENCE [LARGE SCALE GENOMIC DNA]</scope>
    <source>
        <strain evidence="1">HL-2020</strain>
        <tissue evidence="1">Leaf</tissue>
    </source>
</reference>
<dbReference type="OrthoDB" id="550575at2759"/>
<dbReference type="EMBL" id="JADFTS010000002">
    <property type="protein sequence ID" value="KAF9622308.1"/>
    <property type="molecule type" value="Genomic_DNA"/>
</dbReference>
<evidence type="ECO:0000313" key="1">
    <source>
        <dbReference type="EMBL" id="KAF9622308.1"/>
    </source>
</evidence>